<feature type="domain" description="Mif2/CENP-C cupin" evidence="8">
    <location>
        <begin position="581"/>
        <end position="665"/>
    </location>
</feature>
<comment type="caution">
    <text evidence="10">The sequence shown here is derived from an EMBL/GenBank/DDBJ whole genome shotgun (WGS) entry which is preliminary data.</text>
</comment>
<evidence type="ECO:0000256" key="6">
    <source>
        <dbReference type="ARBA" id="ARBA00075033"/>
    </source>
</evidence>
<evidence type="ECO:0000256" key="7">
    <source>
        <dbReference type="SAM" id="MobiDB-lite"/>
    </source>
</evidence>
<dbReference type="InterPro" id="IPR025974">
    <property type="entry name" value="Mif2/CENP-C_cupin"/>
</dbReference>
<feature type="compositionally biased region" description="Basic residues" evidence="7">
    <location>
        <begin position="223"/>
        <end position="234"/>
    </location>
</feature>
<organism evidence="10 11">
    <name type="scientific">Stachybotrys elegans</name>
    <dbReference type="NCBI Taxonomy" id="80388"/>
    <lineage>
        <taxon>Eukaryota</taxon>
        <taxon>Fungi</taxon>
        <taxon>Dikarya</taxon>
        <taxon>Ascomycota</taxon>
        <taxon>Pezizomycotina</taxon>
        <taxon>Sordariomycetes</taxon>
        <taxon>Hypocreomycetidae</taxon>
        <taxon>Hypocreales</taxon>
        <taxon>Stachybotryaceae</taxon>
        <taxon>Stachybotrys</taxon>
    </lineage>
</organism>
<keyword evidence="11" id="KW-1185">Reference proteome</keyword>
<evidence type="ECO:0000256" key="3">
    <source>
        <dbReference type="ARBA" id="ARBA00023125"/>
    </source>
</evidence>
<dbReference type="CDD" id="cd06993">
    <property type="entry name" value="cupin_CENP-C_C"/>
    <property type="match status" value="1"/>
</dbReference>
<evidence type="ECO:0000313" key="10">
    <source>
        <dbReference type="EMBL" id="KAH7321058.1"/>
    </source>
</evidence>
<dbReference type="PRINTS" id="PR00929">
    <property type="entry name" value="ATHOOK"/>
</dbReference>
<accession>A0A8K0SU92</accession>
<evidence type="ECO:0000256" key="5">
    <source>
        <dbReference type="ARBA" id="ARBA00057947"/>
    </source>
</evidence>
<dbReference type="OrthoDB" id="1939643at2759"/>
<dbReference type="FunFam" id="2.60.120.10:FF:000033">
    <property type="entry name" value="Centromere protein C 1"/>
    <property type="match status" value="1"/>
</dbReference>
<dbReference type="GO" id="GO:0051455">
    <property type="term" value="P:spindle attachment to meiosis I kinetochore"/>
    <property type="evidence" value="ECO:0007669"/>
    <property type="project" value="TreeGrafter"/>
</dbReference>
<dbReference type="GO" id="GO:0019237">
    <property type="term" value="F:centromeric DNA binding"/>
    <property type="evidence" value="ECO:0007669"/>
    <property type="project" value="InterPro"/>
</dbReference>
<evidence type="ECO:0000259" key="9">
    <source>
        <dbReference type="Pfam" id="PF15624"/>
    </source>
</evidence>
<evidence type="ECO:0000256" key="4">
    <source>
        <dbReference type="ARBA" id="ARBA00023242"/>
    </source>
</evidence>
<name>A0A8K0SU92_9HYPO</name>
<comment type="similarity">
    <text evidence="2">Belongs to the CENP-C/MIF2 family.</text>
</comment>
<feature type="region of interest" description="Disordered" evidence="7">
    <location>
        <begin position="485"/>
        <end position="525"/>
    </location>
</feature>
<feature type="compositionally biased region" description="Low complexity" evidence="7">
    <location>
        <begin position="377"/>
        <end position="391"/>
    </location>
</feature>
<feature type="compositionally biased region" description="Basic and acidic residues" evidence="7">
    <location>
        <begin position="139"/>
        <end position="148"/>
    </location>
</feature>
<feature type="compositionally biased region" description="Acidic residues" evidence="7">
    <location>
        <begin position="319"/>
        <end position="352"/>
    </location>
</feature>
<comment type="subcellular location">
    <subcellularLocation>
        <location evidence="1">Nucleus</location>
    </subcellularLocation>
</comment>
<dbReference type="InterPro" id="IPR028386">
    <property type="entry name" value="CENP-C/Mif2/cnp3"/>
</dbReference>
<dbReference type="AlphaFoldDB" id="A0A8K0SU92"/>
<feature type="domain" description="Mif2 N-terminal" evidence="9">
    <location>
        <begin position="19"/>
        <end position="148"/>
    </location>
</feature>
<dbReference type="SUPFAM" id="SSF51182">
    <property type="entry name" value="RmlC-like cupins"/>
    <property type="match status" value="1"/>
</dbReference>
<dbReference type="Pfam" id="PF11699">
    <property type="entry name" value="CENP-C_C"/>
    <property type="match status" value="1"/>
</dbReference>
<keyword evidence="3" id="KW-0238">DNA-binding</keyword>
<evidence type="ECO:0000256" key="2">
    <source>
        <dbReference type="ARBA" id="ARBA00010291"/>
    </source>
</evidence>
<dbReference type="InterPro" id="IPR014710">
    <property type="entry name" value="RmlC-like_jellyroll"/>
</dbReference>
<feature type="region of interest" description="Disordered" evidence="7">
    <location>
        <begin position="1"/>
        <end position="446"/>
    </location>
</feature>
<reference evidence="10" key="1">
    <citation type="journal article" date="2021" name="Nat. Commun.">
        <title>Genetic determinants of endophytism in the Arabidopsis root mycobiome.</title>
        <authorList>
            <person name="Mesny F."/>
            <person name="Miyauchi S."/>
            <person name="Thiergart T."/>
            <person name="Pickel B."/>
            <person name="Atanasova L."/>
            <person name="Karlsson M."/>
            <person name="Huettel B."/>
            <person name="Barry K.W."/>
            <person name="Haridas S."/>
            <person name="Chen C."/>
            <person name="Bauer D."/>
            <person name="Andreopoulos W."/>
            <person name="Pangilinan J."/>
            <person name="LaButti K."/>
            <person name="Riley R."/>
            <person name="Lipzen A."/>
            <person name="Clum A."/>
            <person name="Drula E."/>
            <person name="Henrissat B."/>
            <person name="Kohler A."/>
            <person name="Grigoriev I.V."/>
            <person name="Martin F.M."/>
            <person name="Hacquard S."/>
        </authorList>
    </citation>
    <scope>NUCLEOTIDE SEQUENCE</scope>
    <source>
        <strain evidence="10">MPI-CAGE-CH-0235</strain>
    </source>
</reference>
<dbReference type="Proteomes" id="UP000813444">
    <property type="component" value="Unassembled WGS sequence"/>
</dbReference>
<evidence type="ECO:0000313" key="11">
    <source>
        <dbReference type="Proteomes" id="UP000813444"/>
    </source>
</evidence>
<feature type="compositionally biased region" description="Acidic residues" evidence="7">
    <location>
        <begin position="242"/>
        <end position="254"/>
    </location>
</feature>
<keyword evidence="4" id="KW-0539">Nucleus</keyword>
<feature type="compositionally biased region" description="Basic and acidic residues" evidence="7">
    <location>
        <begin position="200"/>
        <end position="210"/>
    </location>
</feature>
<gene>
    <name evidence="10" type="ORF">B0I35DRAFT_428456</name>
</gene>
<dbReference type="Gene3D" id="2.60.120.10">
    <property type="entry name" value="Jelly Rolls"/>
    <property type="match status" value="1"/>
</dbReference>
<dbReference type="Pfam" id="PF15624">
    <property type="entry name" value="Mif2_N"/>
    <property type="match status" value="1"/>
</dbReference>
<sequence length="684" mass="75438">MARGSRRGDAGASAEPQAFYEIGVRGRKTGAFLPDRGERDEHGMQPLDSIFSSPHKAPGSAERDNDSGSEDMDIASSAGPGPRTVLKGSRNIQHPIPRSRSPLKTNLQSPARRNPHMDRLSSPIRHSSPPEDEEEEDRDATVTRRLPFEKLTNGSKAMGKAKVNGSKRAPQPLPEMDEEEEDVPHIMTDALQEETLSLIDRLEANDHDSDPSPDEDDEPLVVPKKRAAAGKARGKQPAPEPVAEESPEEEEPQPEPEPASSAKRKRGRPPKATPEQAKPQPPKSKPKQTKAAAAAKKSAPKEPAPAARASQRSRRAAEPEPEPEPEPVEEEEEEPEQQEPESEPEQPEEEPEVNTRRVKKPRIEASAPARKSRGRPSKAAPAASKQQAVPKPKNKPKKLMEKIAEEPDAGEASFMALKSGPPLPKSRGLVSVRHDEIRRTKSGRSSYRPVEFWRGEGLILEDVEQSDAFHRDGFVLPSIKEVVRRPPEERPTTKRSGAGRRVGRPKPKSKQQKIREAADEAADEPEAWELNPGTVMGEVVLWEPEHEMNPPADDEPVQITEDQIALSADAVQTTDIRDATFRFAKTLTMPFMGAGVVDLPPGAEKRPKNSRKMHMVFFVHYGKVLVTVNEAQFRISAGGMWFVPRGNYYSISNDYEAPCRIFFSQACEMKASASMADVSQSMIA</sequence>
<dbReference type="GO" id="GO:0051315">
    <property type="term" value="P:attachment of mitotic spindle microtubules to kinetochore"/>
    <property type="evidence" value="ECO:0007669"/>
    <property type="project" value="TreeGrafter"/>
</dbReference>
<dbReference type="EMBL" id="JAGPNK010000005">
    <property type="protein sequence ID" value="KAH7321058.1"/>
    <property type="molecule type" value="Genomic_DNA"/>
</dbReference>
<dbReference type="PANTHER" id="PTHR16684">
    <property type="entry name" value="CENTROMERE PROTEIN C"/>
    <property type="match status" value="1"/>
</dbReference>
<dbReference type="GO" id="GO:0005634">
    <property type="term" value="C:nucleus"/>
    <property type="evidence" value="ECO:0007669"/>
    <property type="project" value="UniProtKB-SubCell"/>
</dbReference>
<dbReference type="InterPro" id="IPR011051">
    <property type="entry name" value="RmlC_Cupin_sf"/>
</dbReference>
<dbReference type="InterPro" id="IPR017956">
    <property type="entry name" value="AT_hook_DNA-bd_motif"/>
</dbReference>
<feature type="compositionally biased region" description="Polar residues" evidence="7">
    <location>
        <begin position="102"/>
        <end position="111"/>
    </location>
</feature>
<feature type="compositionally biased region" description="Basic residues" evidence="7">
    <location>
        <begin position="497"/>
        <end position="512"/>
    </location>
</feature>
<evidence type="ECO:0000259" key="8">
    <source>
        <dbReference type="Pfam" id="PF11699"/>
    </source>
</evidence>
<evidence type="ECO:0000256" key="1">
    <source>
        <dbReference type="ARBA" id="ARBA00004123"/>
    </source>
</evidence>
<dbReference type="GO" id="GO:0000776">
    <property type="term" value="C:kinetochore"/>
    <property type="evidence" value="ECO:0007669"/>
    <property type="project" value="InterPro"/>
</dbReference>
<dbReference type="SMART" id="SM00384">
    <property type="entry name" value="AT_hook"/>
    <property type="match status" value="3"/>
</dbReference>
<protein>
    <recommendedName>
        <fullName evidence="6">CENP-C homolog</fullName>
    </recommendedName>
</protein>
<proteinExistence type="inferred from homology"/>
<dbReference type="PANTHER" id="PTHR16684:SF11">
    <property type="entry name" value="CENTROMERE PROTEIN C"/>
    <property type="match status" value="1"/>
</dbReference>
<dbReference type="InterPro" id="IPR028929">
    <property type="entry name" value="Mif2_N"/>
</dbReference>
<comment type="function">
    <text evidence="5">Component of the kinetochore, a multiprotein complex that assembles on centromeric DNA and attaches chromosomes to spindle microtubules, mediating chromosome segregation and sister chromatid segregation during meiosis and mitosis. Component of the inner kinetochore constitutive centromere-associated network (CCAN), which serves as a structural platform for outer kinetochore assembly.</text>
</comment>
<dbReference type="GO" id="GO:0051382">
    <property type="term" value="P:kinetochore assembly"/>
    <property type="evidence" value="ECO:0007669"/>
    <property type="project" value="InterPro"/>
</dbReference>